<protein>
    <submittedName>
        <fullName evidence="1">Uncharacterized protein</fullName>
    </submittedName>
</protein>
<proteinExistence type="predicted"/>
<evidence type="ECO:0000313" key="1">
    <source>
        <dbReference type="EMBL" id="CAJ1944296.1"/>
    </source>
</evidence>
<reference evidence="1" key="1">
    <citation type="submission" date="2023-10" db="EMBL/GenBank/DDBJ databases">
        <authorList>
            <person name="Domelevo Entfellner J.-B."/>
        </authorList>
    </citation>
    <scope>NUCLEOTIDE SEQUENCE</scope>
</reference>
<dbReference type="Gramene" id="rna-AYBTSS11_LOCUS11842">
    <property type="protein sequence ID" value="CAJ1944296.1"/>
    <property type="gene ID" value="gene-AYBTSS11_LOCUS11842"/>
</dbReference>
<keyword evidence="2" id="KW-1185">Reference proteome</keyword>
<dbReference type="AlphaFoldDB" id="A0AA86S759"/>
<dbReference type="EMBL" id="OY731400">
    <property type="protein sequence ID" value="CAJ1944296.1"/>
    <property type="molecule type" value="Genomic_DNA"/>
</dbReference>
<accession>A0AA86S759</accession>
<dbReference type="Proteomes" id="UP001189624">
    <property type="component" value="Chromosome 3"/>
</dbReference>
<name>A0AA86S759_9FABA</name>
<gene>
    <name evidence="1" type="ORF">AYBTSS11_LOCUS11842</name>
</gene>
<organism evidence="1 2">
    <name type="scientific">Sphenostylis stenocarpa</name>
    <dbReference type="NCBI Taxonomy" id="92480"/>
    <lineage>
        <taxon>Eukaryota</taxon>
        <taxon>Viridiplantae</taxon>
        <taxon>Streptophyta</taxon>
        <taxon>Embryophyta</taxon>
        <taxon>Tracheophyta</taxon>
        <taxon>Spermatophyta</taxon>
        <taxon>Magnoliopsida</taxon>
        <taxon>eudicotyledons</taxon>
        <taxon>Gunneridae</taxon>
        <taxon>Pentapetalae</taxon>
        <taxon>rosids</taxon>
        <taxon>fabids</taxon>
        <taxon>Fabales</taxon>
        <taxon>Fabaceae</taxon>
        <taxon>Papilionoideae</taxon>
        <taxon>50 kb inversion clade</taxon>
        <taxon>NPAAA clade</taxon>
        <taxon>indigoferoid/millettioid clade</taxon>
        <taxon>Phaseoleae</taxon>
        <taxon>Sphenostylis</taxon>
    </lineage>
</organism>
<evidence type="ECO:0000313" key="2">
    <source>
        <dbReference type="Proteomes" id="UP001189624"/>
    </source>
</evidence>
<sequence>MKKHLKKRGCRKNVSFWRMKSLSSDQVLDPLVLITSCIQKGFIVILGLRSLGSPIRSKPLQSSLPKSS</sequence>